<dbReference type="EMBL" id="JBHMFE010000009">
    <property type="protein sequence ID" value="MFB9108292.1"/>
    <property type="molecule type" value="Genomic_DNA"/>
</dbReference>
<proteinExistence type="predicted"/>
<sequence>MSSSVLDGRMLSFKDEESFIKEYSGVSEMKSSKEVQNWISKKGLESLLNNSDDSNEMEEEVLSDTRIIYSDALKAILNDESKVKIGGKTIWLNERNFYVLSEKEQNKNSKELGLIKDELEIYGKLLSYMGSEKTLTSRDVIPNENRAKTFINGEGEFNVPGVRLRHVLDLFNETIVVNNQIQSSKMYLRFTMQYRSCSTWRCTWKTENSTLRDYSSGYVVANNITWNTQHPYVYGGFTGSQTYLFSTWIGSYILANPYQNFSVSGKIQFQMADGWHEIEISWY</sequence>
<name>A0ABV5H8U7_9FLAO</name>
<dbReference type="Proteomes" id="UP001589562">
    <property type="component" value="Unassembled WGS sequence"/>
</dbReference>
<evidence type="ECO:0000313" key="2">
    <source>
        <dbReference type="Proteomes" id="UP001589562"/>
    </source>
</evidence>
<keyword evidence="2" id="KW-1185">Reference proteome</keyword>
<protein>
    <submittedName>
        <fullName evidence="1">Uncharacterized protein</fullName>
    </submittedName>
</protein>
<dbReference type="RefSeq" id="WP_278010865.1">
    <property type="nucleotide sequence ID" value="NZ_CP121112.1"/>
</dbReference>
<comment type="caution">
    <text evidence="1">The sequence shown here is derived from an EMBL/GenBank/DDBJ whole genome shotgun (WGS) entry which is preliminary data.</text>
</comment>
<evidence type="ECO:0000313" key="1">
    <source>
        <dbReference type="EMBL" id="MFB9108292.1"/>
    </source>
</evidence>
<organism evidence="1 2">
    <name type="scientific">Flavobacterium gyeonganense</name>
    <dbReference type="NCBI Taxonomy" id="1310418"/>
    <lineage>
        <taxon>Bacteria</taxon>
        <taxon>Pseudomonadati</taxon>
        <taxon>Bacteroidota</taxon>
        <taxon>Flavobacteriia</taxon>
        <taxon>Flavobacteriales</taxon>
        <taxon>Flavobacteriaceae</taxon>
        <taxon>Flavobacterium</taxon>
    </lineage>
</organism>
<accession>A0ABV5H8U7</accession>
<reference evidence="1 2" key="1">
    <citation type="submission" date="2024-09" db="EMBL/GenBank/DDBJ databases">
        <authorList>
            <person name="Sun Q."/>
            <person name="Mori K."/>
        </authorList>
    </citation>
    <scope>NUCLEOTIDE SEQUENCE [LARGE SCALE GENOMIC DNA]</scope>
    <source>
        <strain evidence="1 2">CECT 8365</strain>
    </source>
</reference>
<gene>
    <name evidence="1" type="ORF">ACFFVK_06870</name>
</gene>